<dbReference type="EMBL" id="JAKOGI010000053">
    <property type="protein sequence ID" value="KAJ8446497.1"/>
    <property type="molecule type" value="Genomic_DNA"/>
</dbReference>
<protein>
    <submittedName>
        <fullName evidence="2">Uncharacterized protein</fullName>
    </submittedName>
</protein>
<accession>A0A9Q1KNI3</accession>
<gene>
    <name evidence="2" type="ORF">Cgig2_027459</name>
</gene>
<keyword evidence="3" id="KW-1185">Reference proteome</keyword>
<sequence length="154" mass="16292">MSPAVSQGVQSPSPLSRPRAMRSMGIGCGNLQEGDDGLDGLTLAYHRQKGRPPPQSPSSHLPASPPSPLPVAQPLSFPLVQPLSETGLQKSSHCTATPTTQKYSNRARAQQPPRPQPAQSFGIRHESPSGEATGERQPHAGPTQSGRQRTQPSP</sequence>
<feature type="compositionally biased region" description="Polar residues" evidence="1">
    <location>
        <begin position="1"/>
        <end position="14"/>
    </location>
</feature>
<organism evidence="2 3">
    <name type="scientific">Carnegiea gigantea</name>
    <dbReference type="NCBI Taxonomy" id="171969"/>
    <lineage>
        <taxon>Eukaryota</taxon>
        <taxon>Viridiplantae</taxon>
        <taxon>Streptophyta</taxon>
        <taxon>Embryophyta</taxon>
        <taxon>Tracheophyta</taxon>
        <taxon>Spermatophyta</taxon>
        <taxon>Magnoliopsida</taxon>
        <taxon>eudicotyledons</taxon>
        <taxon>Gunneridae</taxon>
        <taxon>Pentapetalae</taxon>
        <taxon>Caryophyllales</taxon>
        <taxon>Cactineae</taxon>
        <taxon>Cactaceae</taxon>
        <taxon>Cactoideae</taxon>
        <taxon>Echinocereeae</taxon>
        <taxon>Carnegiea</taxon>
    </lineage>
</organism>
<feature type="compositionally biased region" description="Polar residues" evidence="1">
    <location>
        <begin position="83"/>
        <end position="104"/>
    </location>
</feature>
<evidence type="ECO:0000313" key="3">
    <source>
        <dbReference type="Proteomes" id="UP001153076"/>
    </source>
</evidence>
<evidence type="ECO:0000256" key="1">
    <source>
        <dbReference type="SAM" id="MobiDB-lite"/>
    </source>
</evidence>
<name>A0A9Q1KNI3_9CARY</name>
<reference evidence="2" key="1">
    <citation type="submission" date="2022-04" db="EMBL/GenBank/DDBJ databases">
        <title>Carnegiea gigantea Genome sequencing and assembly v2.</title>
        <authorList>
            <person name="Copetti D."/>
            <person name="Sanderson M.J."/>
            <person name="Burquez A."/>
            <person name="Wojciechowski M.F."/>
        </authorList>
    </citation>
    <scope>NUCLEOTIDE SEQUENCE</scope>
    <source>
        <strain evidence="2">SGP5-SGP5p</strain>
        <tissue evidence="2">Aerial part</tissue>
    </source>
</reference>
<comment type="caution">
    <text evidence="2">The sequence shown here is derived from an EMBL/GenBank/DDBJ whole genome shotgun (WGS) entry which is preliminary data.</text>
</comment>
<evidence type="ECO:0000313" key="2">
    <source>
        <dbReference type="EMBL" id="KAJ8446497.1"/>
    </source>
</evidence>
<dbReference type="Proteomes" id="UP001153076">
    <property type="component" value="Unassembled WGS sequence"/>
</dbReference>
<feature type="compositionally biased region" description="Basic and acidic residues" evidence="1">
    <location>
        <begin position="123"/>
        <end position="138"/>
    </location>
</feature>
<dbReference type="AlphaFoldDB" id="A0A9Q1KNI3"/>
<proteinExistence type="predicted"/>
<feature type="compositionally biased region" description="Polar residues" evidence="1">
    <location>
        <begin position="142"/>
        <end position="154"/>
    </location>
</feature>
<feature type="region of interest" description="Disordered" evidence="1">
    <location>
        <begin position="1"/>
        <end position="154"/>
    </location>
</feature>